<dbReference type="AlphaFoldDB" id="A0A3B1BHN5"/>
<accession>A0A3B1BHN5</accession>
<sequence length="61" mass="6699">MAEQNGKVFSLGDGEVRLWIEQDGAVCLKAATKFNDPVELTPKEALELAHLLKTLSEQISD</sequence>
<evidence type="ECO:0000313" key="1">
    <source>
        <dbReference type="EMBL" id="VAX11593.1"/>
    </source>
</evidence>
<protein>
    <submittedName>
        <fullName evidence="1">Uncharacterized protein</fullName>
    </submittedName>
</protein>
<dbReference type="EMBL" id="UOFX01000087">
    <property type="protein sequence ID" value="VAX11593.1"/>
    <property type="molecule type" value="Genomic_DNA"/>
</dbReference>
<organism evidence="1">
    <name type="scientific">hydrothermal vent metagenome</name>
    <dbReference type="NCBI Taxonomy" id="652676"/>
    <lineage>
        <taxon>unclassified sequences</taxon>
        <taxon>metagenomes</taxon>
        <taxon>ecological metagenomes</taxon>
    </lineage>
</organism>
<proteinExistence type="predicted"/>
<name>A0A3B1BHN5_9ZZZZ</name>
<gene>
    <name evidence="1" type="ORF">MNBD_GAMMA26-660</name>
</gene>
<reference evidence="1" key="1">
    <citation type="submission" date="2018-06" db="EMBL/GenBank/DDBJ databases">
        <authorList>
            <person name="Zhirakovskaya E."/>
        </authorList>
    </citation>
    <scope>NUCLEOTIDE SEQUENCE</scope>
</reference>